<dbReference type="Gene3D" id="2.60.120.10">
    <property type="entry name" value="Jelly Rolls"/>
    <property type="match status" value="1"/>
</dbReference>
<reference evidence="1 2" key="1">
    <citation type="journal article" date="2019" name="Int. J. Syst. Evol. Microbiol.">
        <title>The Global Catalogue of Microorganisms (GCM) 10K type strain sequencing project: providing services to taxonomists for standard genome sequencing and annotation.</title>
        <authorList>
            <consortium name="The Broad Institute Genomics Platform"/>
            <consortium name="The Broad Institute Genome Sequencing Center for Infectious Disease"/>
            <person name="Wu L."/>
            <person name="Ma J."/>
        </authorList>
    </citation>
    <scope>NUCLEOTIDE SEQUENCE [LARGE SCALE GENOMIC DNA]</scope>
    <source>
        <strain evidence="1 2">JCM 14942</strain>
    </source>
</reference>
<dbReference type="PANTHER" id="PTHR36169:SF1">
    <property type="entry name" value="ACETATE KINASE EUTQ"/>
    <property type="match status" value="1"/>
</dbReference>
<dbReference type="InterPro" id="IPR014710">
    <property type="entry name" value="RmlC-like_jellyroll"/>
</dbReference>
<evidence type="ECO:0000313" key="1">
    <source>
        <dbReference type="EMBL" id="GAA1542239.1"/>
    </source>
</evidence>
<gene>
    <name evidence="1" type="ORF">GCM10009788_51060</name>
</gene>
<dbReference type="CDD" id="cd02228">
    <property type="entry name" value="cupin_EutQ"/>
    <property type="match status" value="1"/>
</dbReference>
<evidence type="ECO:0008006" key="3">
    <source>
        <dbReference type="Google" id="ProtNLM"/>
    </source>
</evidence>
<dbReference type="PANTHER" id="PTHR36169">
    <property type="entry name" value="ETHANOLAMINE UTILIZATION PROTEIN EUTQ"/>
    <property type="match status" value="1"/>
</dbReference>
<evidence type="ECO:0000313" key="2">
    <source>
        <dbReference type="Proteomes" id="UP001500842"/>
    </source>
</evidence>
<proteinExistence type="predicted"/>
<dbReference type="SUPFAM" id="SSF51182">
    <property type="entry name" value="RmlC-like cupins"/>
    <property type="match status" value="1"/>
</dbReference>
<dbReference type="Pfam" id="PF06249">
    <property type="entry name" value="EutQ"/>
    <property type="match status" value="1"/>
</dbReference>
<organism evidence="1 2">
    <name type="scientific">Nocardioides humi</name>
    <dbReference type="NCBI Taxonomy" id="449461"/>
    <lineage>
        <taxon>Bacteria</taxon>
        <taxon>Bacillati</taxon>
        <taxon>Actinomycetota</taxon>
        <taxon>Actinomycetes</taxon>
        <taxon>Propionibacteriales</taxon>
        <taxon>Nocardioidaceae</taxon>
        <taxon>Nocardioides</taxon>
    </lineage>
</organism>
<keyword evidence="2" id="KW-1185">Reference proteome</keyword>
<comment type="caution">
    <text evidence="1">The sequence shown here is derived from an EMBL/GenBank/DDBJ whole genome shotgun (WGS) entry which is preliminary data.</text>
</comment>
<dbReference type="InterPro" id="IPR010424">
    <property type="entry name" value="EutQ"/>
</dbReference>
<dbReference type="RefSeq" id="WP_141002779.1">
    <property type="nucleotide sequence ID" value="NZ_BAAAOR010000039.1"/>
</dbReference>
<sequence>MPVPTTRALAAADVRAAAAAGRRELAVPPHARVTPLARDTARELGVLLVPARPPEPAPAPPSAGAAAIRHVDAREIALDPFPYPGPEPGQDVRVGDVVDAGHGSPMAAGFLTLTRGCFPWTLTYDEIEYVVEGELHLGIDGTTIVGHPGDVLYVPKGSAITFGTPSWARILYVTYPADWEGSR</sequence>
<dbReference type="Proteomes" id="UP001500842">
    <property type="component" value="Unassembled WGS sequence"/>
</dbReference>
<name>A0ABN2BJE4_9ACTN</name>
<dbReference type="InterPro" id="IPR011051">
    <property type="entry name" value="RmlC_Cupin_sf"/>
</dbReference>
<accession>A0ABN2BJE4</accession>
<protein>
    <recommendedName>
        <fullName evidence="3">Ethanolamine utilization protein EutQ</fullName>
    </recommendedName>
</protein>
<dbReference type="EMBL" id="BAAAOR010000039">
    <property type="protein sequence ID" value="GAA1542239.1"/>
    <property type="molecule type" value="Genomic_DNA"/>
</dbReference>